<dbReference type="EMBL" id="VWSG01000005">
    <property type="protein sequence ID" value="KAA5535264.1"/>
    <property type="molecule type" value="Genomic_DNA"/>
</dbReference>
<dbReference type="AlphaFoldDB" id="A0A5M6CJH7"/>
<protein>
    <submittedName>
        <fullName evidence="1">Uncharacterized protein</fullName>
    </submittedName>
</protein>
<organism evidence="1 2">
    <name type="scientific">Paenimyroides baculatum</name>
    <dbReference type="NCBI Taxonomy" id="2608000"/>
    <lineage>
        <taxon>Bacteria</taxon>
        <taxon>Pseudomonadati</taxon>
        <taxon>Bacteroidota</taxon>
        <taxon>Flavobacteriia</taxon>
        <taxon>Flavobacteriales</taxon>
        <taxon>Flavobacteriaceae</taxon>
        <taxon>Paenimyroides</taxon>
    </lineage>
</organism>
<gene>
    <name evidence="1" type="ORF">F0460_08080</name>
</gene>
<proteinExistence type="predicted"/>
<evidence type="ECO:0000313" key="1">
    <source>
        <dbReference type="EMBL" id="KAA5535264.1"/>
    </source>
</evidence>
<keyword evidence="2" id="KW-1185">Reference proteome</keyword>
<dbReference type="PROSITE" id="PS51257">
    <property type="entry name" value="PROKAR_LIPOPROTEIN"/>
    <property type="match status" value="1"/>
</dbReference>
<evidence type="ECO:0000313" key="2">
    <source>
        <dbReference type="Proteomes" id="UP000325141"/>
    </source>
</evidence>
<sequence length="105" mass="12750">MKLLYFFILMILCSCSSKVEFIPIVRENERLVEKQMLMDSYFKERILNVLNHYKVNYEIENDRIMIDRSISRELIWNYTSKANDSVWLKERNYPASFSKLKIIND</sequence>
<dbReference type="Proteomes" id="UP000325141">
    <property type="component" value="Unassembled WGS sequence"/>
</dbReference>
<comment type="caution">
    <text evidence="1">The sequence shown here is derived from an EMBL/GenBank/DDBJ whole genome shotgun (WGS) entry which is preliminary data.</text>
</comment>
<dbReference type="RefSeq" id="WP_150012060.1">
    <property type="nucleotide sequence ID" value="NZ_VWSG01000005.1"/>
</dbReference>
<reference evidence="1 2" key="1">
    <citation type="submission" date="2019-09" db="EMBL/GenBank/DDBJ databases">
        <title>Genome sequence and assembly of Flavobacterium sp.</title>
        <authorList>
            <person name="Chhetri G."/>
        </authorList>
    </citation>
    <scope>NUCLEOTIDE SEQUENCE [LARGE SCALE GENOMIC DNA]</scope>
    <source>
        <strain evidence="1 2">SNL9</strain>
    </source>
</reference>
<accession>A0A5M6CJH7</accession>
<name>A0A5M6CJH7_9FLAO</name>